<dbReference type="Gene3D" id="3.40.50.300">
    <property type="entry name" value="P-loop containing nucleotide triphosphate hydrolases"/>
    <property type="match status" value="2"/>
</dbReference>
<dbReference type="InterPro" id="IPR041685">
    <property type="entry name" value="AAA_GajA/Old/RecF-like"/>
</dbReference>
<sequence>MSFDSIGIENFRVFNGAYNFKLAPITLLIGANSSGKSSVLKAIFLLQNSFEDFRKNGERDIENPFAAFCKLKVNDQLNLSHFDNWLNDQQKGAGVITFAFPFHFKSVLEDFVFEISFVNDQTLRKGGRLSKVRIFEQITSREVVCISNGNVNVDVAYLWECVKRYNVDFLDRLSMFDREIEGKVIENFFDLNDWEVEEETGTYFGLEYRVDELIEYFLTCKDSDNNLDRSQQPSMADFINILSQDQKKDFSFLRSVFLTKKIFNNKKFIRSSFINELRFINHHDLPLLIYDWKFKADYPPSISKKNFQVIDEQKHQVEQLQRQDLDYLSDYLSTDFVSKAHDEHSLTEDLTEIFCQKLLLATNPMKSADQLRKMLGLSACNFRTYVERKNIAALEVNFPKLLSPREAEDYIKQNSLESNLNIFVEKIILESLQENLSTIVQDISQVIFIPPFRNAVPMRSFSVSDKQNYFSQVLKSLLESSKDRLESMTGFVGDVLQQMAIADTLNLSINKDGDAVGVILRKNGVERNLADYGHGVGQLIPTLLRIAFEYDRVQNAASRNVKDTFNTMIVLEEPETNLHPALQSKLADMLFLIVQKLGCKLLVETHSEYLIRRLQVLTIDNASELEPSDTQIYYFYPPDEVPEGESQVYSIEIEEDGSLTRNFGYGFFDESSRLTISLYQFNKSSKN</sequence>
<dbReference type="InterPro" id="IPR027417">
    <property type="entry name" value="P-loop_NTPase"/>
</dbReference>
<proteinExistence type="predicted"/>
<dbReference type="Proteomes" id="UP000184368">
    <property type="component" value="Unassembled WGS sequence"/>
</dbReference>
<keyword evidence="4" id="KW-1185">Reference proteome</keyword>
<dbReference type="Pfam" id="PF13175">
    <property type="entry name" value="AAA_15"/>
    <property type="match status" value="1"/>
</dbReference>
<dbReference type="PANTHER" id="PTHR43581">
    <property type="entry name" value="ATP/GTP PHOSPHATASE"/>
    <property type="match status" value="1"/>
</dbReference>
<evidence type="ECO:0000313" key="3">
    <source>
        <dbReference type="EMBL" id="SHE41594.1"/>
    </source>
</evidence>
<evidence type="ECO:0008006" key="5">
    <source>
        <dbReference type="Google" id="ProtNLM"/>
    </source>
</evidence>
<dbReference type="SUPFAM" id="SSF52540">
    <property type="entry name" value="P-loop containing nucleoside triphosphate hydrolases"/>
    <property type="match status" value="1"/>
</dbReference>
<dbReference type="InterPro" id="IPR051396">
    <property type="entry name" value="Bact_Antivir_Def_Nuclease"/>
</dbReference>
<dbReference type="RefSeq" id="WP_073039366.1">
    <property type="nucleotide sequence ID" value="NZ_FQUO01000001.1"/>
</dbReference>
<gene>
    <name evidence="3" type="ORF">SAMN05444008_101369</name>
</gene>
<organism evidence="3 4">
    <name type="scientific">Cnuella takakiae</name>
    <dbReference type="NCBI Taxonomy" id="1302690"/>
    <lineage>
        <taxon>Bacteria</taxon>
        <taxon>Pseudomonadati</taxon>
        <taxon>Bacteroidota</taxon>
        <taxon>Chitinophagia</taxon>
        <taxon>Chitinophagales</taxon>
        <taxon>Chitinophagaceae</taxon>
        <taxon>Cnuella</taxon>
    </lineage>
</organism>
<dbReference type="PANTHER" id="PTHR43581:SF2">
    <property type="entry name" value="EXCINUCLEASE ATPASE SUBUNIT"/>
    <property type="match status" value="1"/>
</dbReference>
<dbReference type="Pfam" id="PF12476">
    <property type="entry name" value="DUF3696"/>
    <property type="match status" value="1"/>
</dbReference>
<dbReference type="EMBL" id="FQUO01000001">
    <property type="protein sequence ID" value="SHE41594.1"/>
    <property type="molecule type" value="Genomic_DNA"/>
</dbReference>
<reference evidence="3 4" key="1">
    <citation type="submission" date="2016-11" db="EMBL/GenBank/DDBJ databases">
        <authorList>
            <person name="Jaros S."/>
            <person name="Januszkiewicz K."/>
            <person name="Wedrychowicz H."/>
        </authorList>
    </citation>
    <scope>NUCLEOTIDE SEQUENCE [LARGE SCALE GENOMIC DNA]</scope>
    <source>
        <strain evidence="3 4">DSM 26897</strain>
    </source>
</reference>
<name>A0A1M4TB79_9BACT</name>
<evidence type="ECO:0000313" key="4">
    <source>
        <dbReference type="Proteomes" id="UP000184368"/>
    </source>
</evidence>
<accession>A0A1M4TB79</accession>
<dbReference type="STRING" id="1302690.BUE76_01405"/>
<dbReference type="AlphaFoldDB" id="A0A1M4TB79"/>
<dbReference type="OrthoDB" id="9792800at2"/>
<protein>
    <recommendedName>
        <fullName evidence="5">AAA ATPase domain-containing protein</fullName>
    </recommendedName>
</protein>
<evidence type="ECO:0000259" key="1">
    <source>
        <dbReference type="Pfam" id="PF12476"/>
    </source>
</evidence>
<feature type="domain" description="Endonuclease GajA/Old nuclease/RecF-like AAA" evidence="2">
    <location>
        <begin position="1"/>
        <end position="611"/>
    </location>
</feature>
<feature type="domain" description="DUF3696" evidence="1">
    <location>
        <begin position="625"/>
        <end position="674"/>
    </location>
</feature>
<evidence type="ECO:0000259" key="2">
    <source>
        <dbReference type="Pfam" id="PF13175"/>
    </source>
</evidence>
<dbReference type="InterPro" id="IPR022532">
    <property type="entry name" value="DUF3696"/>
</dbReference>